<sequence length="275" mass="31536">MKQIAAVFSDSSCMQLLSLPAPENEVLPGVVWGKIEQFPSPAYWYYRVLSNRELNNTPKYRLGESFIEEVCACLLGGYGIPAYVGLAAFHYLKSQNVFSDMPTDKEVIFNLLSKPLQINGKKVKYRFAKQKSYYLAEALKFLKETNPPFGNGKQLRNWLLQIQGIGYKTASWIARNWLDADDVAILDVHILRAGRVAKFFDTNLTVEKNYLKLEEQFLEFAQALGVRTSELDATIWYDMMLTTNIFRKRKSTQALSWDSISTENSNSHSKQIRLF</sequence>
<dbReference type="InterPro" id="IPR023170">
    <property type="entry name" value="HhH_base_excis_C"/>
</dbReference>
<keyword evidence="5" id="KW-0511">Multifunctional enzyme</keyword>
<keyword evidence="2" id="KW-0378">Hydrolase</keyword>
<dbReference type="Proteomes" id="UP000005508">
    <property type="component" value="Unassembled WGS sequence"/>
</dbReference>
<dbReference type="GO" id="GO:0003906">
    <property type="term" value="F:DNA-(apurinic or apyrimidinic site) endonuclease activity"/>
    <property type="evidence" value="ECO:0007669"/>
    <property type="project" value="InterPro"/>
</dbReference>
<dbReference type="SMR" id="G4AB02"/>
<dbReference type="PATRIC" id="fig|907488.3.peg.1989"/>
<dbReference type="GeneID" id="77210746"/>
<keyword evidence="4" id="KW-0456">Lyase</keyword>
<evidence type="ECO:0000256" key="3">
    <source>
        <dbReference type="ARBA" id="ARBA00023204"/>
    </source>
</evidence>
<evidence type="ECO:0000313" key="8">
    <source>
        <dbReference type="EMBL" id="EGY32653.1"/>
    </source>
</evidence>
<evidence type="ECO:0000313" key="9">
    <source>
        <dbReference type="Proteomes" id="UP000005508"/>
    </source>
</evidence>
<evidence type="ECO:0000259" key="7">
    <source>
        <dbReference type="SMART" id="SM00478"/>
    </source>
</evidence>
<dbReference type="SUPFAM" id="SSF48150">
    <property type="entry name" value="DNA-glycosylase"/>
    <property type="match status" value="1"/>
</dbReference>
<dbReference type="Pfam" id="PF22175">
    <property type="entry name" value="Ogg-HhH"/>
    <property type="match status" value="1"/>
</dbReference>
<dbReference type="GO" id="GO:0016799">
    <property type="term" value="F:hydrolase activity, hydrolyzing N-glycosyl compounds"/>
    <property type="evidence" value="ECO:0007669"/>
    <property type="project" value="InterPro"/>
</dbReference>
<evidence type="ECO:0000256" key="2">
    <source>
        <dbReference type="ARBA" id="ARBA00022801"/>
    </source>
</evidence>
<organism evidence="8 9">
    <name type="scientific">Aggregatibacter actinomycetemcomitans serotype e str. SC1083</name>
    <dbReference type="NCBI Taxonomy" id="907488"/>
    <lineage>
        <taxon>Bacteria</taxon>
        <taxon>Pseudomonadati</taxon>
        <taxon>Pseudomonadota</taxon>
        <taxon>Gammaproteobacteria</taxon>
        <taxon>Pasteurellales</taxon>
        <taxon>Pasteurellaceae</taxon>
        <taxon>Aggregatibacter</taxon>
    </lineage>
</organism>
<evidence type="ECO:0000256" key="5">
    <source>
        <dbReference type="ARBA" id="ARBA00023268"/>
    </source>
</evidence>
<proteinExistence type="predicted"/>
<dbReference type="InterPro" id="IPR003265">
    <property type="entry name" value="HhH-GPD_domain"/>
</dbReference>
<evidence type="ECO:0000256" key="6">
    <source>
        <dbReference type="ARBA" id="ARBA00023295"/>
    </source>
</evidence>
<dbReference type="InterPro" id="IPR011257">
    <property type="entry name" value="DNA_glycosylase"/>
</dbReference>
<dbReference type="InterPro" id="IPR012092">
    <property type="entry name" value="DNA_glyclase/AP_lyase_Ogg"/>
</dbReference>
<dbReference type="EMBL" id="AEJM01000042">
    <property type="protein sequence ID" value="EGY32653.1"/>
    <property type="molecule type" value="Genomic_DNA"/>
</dbReference>
<protein>
    <submittedName>
        <fullName evidence="8">Thermostable 8-oxoguanine DNA glycosylase</fullName>
    </submittedName>
</protein>
<comment type="caution">
    <text evidence="8">The sequence shown here is derived from an EMBL/GenBank/DDBJ whole genome shotgun (WGS) entry which is preliminary data.</text>
</comment>
<keyword evidence="3" id="KW-0234">DNA repair</keyword>
<gene>
    <name evidence="8" type="ORF">SC1083_2032</name>
</gene>
<keyword evidence="6" id="KW-0326">Glycosidase</keyword>
<dbReference type="Gene3D" id="1.10.340.30">
    <property type="entry name" value="Hypothetical protein, domain 2"/>
    <property type="match status" value="1"/>
</dbReference>
<reference evidence="8 9" key="1">
    <citation type="submission" date="2010-10" db="EMBL/GenBank/DDBJ databases">
        <authorList>
            <person name="Chen C."/>
            <person name="Kittichotirat W."/>
            <person name="Asikainen S."/>
            <person name="Bumgarner R."/>
        </authorList>
    </citation>
    <scope>NUCLEOTIDE SEQUENCE [LARGE SCALE GENOMIC DNA]</scope>
    <source>
        <strain evidence="8 9">SC1083</strain>
    </source>
</reference>
<dbReference type="AlphaFoldDB" id="G4AB02"/>
<dbReference type="Gene3D" id="1.10.1670.10">
    <property type="entry name" value="Helix-hairpin-Helix base-excision DNA repair enzymes (C-terminal)"/>
    <property type="match status" value="1"/>
</dbReference>
<keyword evidence="1" id="KW-0227">DNA damage</keyword>
<accession>G4AB02</accession>
<feature type="domain" description="HhH-GPD" evidence="7">
    <location>
        <begin position="92"/>
        <end position="240"/>
    </location>
</feature>
<dbReference type="RefSeq" id="WP_005559233.1">
    <property type="nucleotide sequence ID" value="NZ_AEJM01000042.1"/>
</dbReference>
<dbReference type="SMART" id="SM00478">
    <property type="entry name" value="ENDO3c"/>
    <property type="match status" value="1"/>
</dbReference>
<dbReference type="GO" id="GO:0006284">
    <property type="term" value="P:base-excision repair"/>
    <property type="evidence" value="ECO:0007669"/>
    <property type="project" value="InterPro"/>
</dbReference>
<evidence type="ECO:0000256" key="1">
    <source>
        <dbReference type="ARBA" id="ARBA00022763"/>
    </source>
</evidence>
<evidence type="ECO:0000256" key="4">
    <source>
        <dbReference type="ARBA" id="ARBA00023239"/>
    </source>
</evidence>
<dbReference type="GO" id="GO:0016829">
    <property type="term" value="F:lyase activity"/>
    <property type="evidence" value="ECO:0007669"/>
    <property type="project" value="UniProtKB-KW"/>
</dbReference>
<name>G4AB02_AGGAC</name>